<reference evidence="1" key="1">
    <citation type="journal article" date="2021" name="Genome Biol. Evol.">
        <title>A High-Quality Reference Genome for a Parasitic Bivalve with Doubly Uniparental Inheritance (Bivalvia: Unionida).</title>
        <authorList>
            <person name="Smith C.H."/>
        </authorList>
    </citation>
    <scope>NUCLEOTIDE SEQUENCE</scope>
    <source>
        <strain evidence="1">CHS0354</strain>
    </source>
</reference>
<accession>A0AAE0SS54</accession>
<evidence type="ECO:0000313" key="1">
    <source>
        <dbReference type="EMBL" id="KAK3597156.1"/>
    </source>
</evidence>
<sequence>MDKVELQLSNSAEILKYNLGAFLKMLDNVNYSSAKLGMTFCNKLGVCANTVLFKHSTERTLENH</sequence>
<proteinExistence type="predicted"/>
<dbReference type="Proteomes" id="UP001195483">
    <property type="component" value="Unassembled WGS sequence"/>
</dbReference>
<protein>
    <submittedName>
        <fullName evidence="1">Uncharacterized protein</fullName>
    </submittedName>
</protein>
<feature type="non-terminal residue" evidence="1">
    <location>
        <position position="64"/>
    </location>
</feature>
<name>A0AAE0SS54_9BIVA</name>
<gene>
    <name evidence="1" type="ORF">CHS0354_038085</name>
</gene>
<organism evidence="1 2">
    <name type="scientific">Potamilus streckersoni</name>
    <dbReference type="NCBI Taxonomy" id="2493646"/>
    <lineage>
        <taxon>Eukaryota</taxon>
        <taxon>Metazoa</taxon>
        <taxon>Spiralia</taxon>
        <taxon>Lophotrochozoa</taxon>
        <taxon>Mollusca</taxon>
        <taxon>Bivalvia</taxon>
        <taxon>Autobranchia</taxon>
        <taxon>Heteroconchia</taxon>
        <taxon>Palaeoheterodonta</taxon>
        <taxon>Unionida</taxon>
        <taxon>Unionoidea</taxon>
        <taxon>Unionidae</taxon>
        <taxon>Ambleminae</taxon>
        <taxon>Lampsilini</taxon>
        <taxon>Potamilus</taxon>
    </lineage>
</organism>
<evidence type="ECO:0000313" key="2">
    <source>
        <dbReference type="Proteomes" id="UP001195483"/>
    </source>
</evidence>
<comment type="caution">
    <text evidence="1">The sequence shown here is derived from an EMBL/GenBank/DDBJ whole genome shotgun (WGS) entry which is preliminary data.</text>
</comment>
<reference evidence="1" key="2">
    <citation type="journal article" date="2021" name="Genome Biol. Evol.">
        <title>Developing a high-quality reference genome for a parasitic bivalve with doubly uniparental inheritance (Bivalvia: Unionida).</title>
        <authorList>
            <person name="Smith C.H."/>
        </authorList>
    </citation>
    <scope>NUCLEOTIDE SEQUENCE</scope>
    <source>
        <strain evidence="1">CHS0354</strain>
        <tissue evidence="1">Mantle</tissue>
    </source>
</reference>
<keyword evidence="2" id="KW-1185">Reference proteome</keyword>
<dbReference type="EMBL" id="JAEAOA010002223">
    <property type="protein sequence ID" value="KAK3597156.1"/>
    <property type="molecule type" value="Genomic_DNA"/>
</dbReference>
<reference evidence="1" key="3">
    <citation type="submission" date="2023-05" db="EMBL/GenBank/DDBJ databases">
        <authorList>
            <person name="Smith C.H."/>
        </authorList>
    </citation>
    <scope>NUCLEOTIDE SEQUENCE</scope>
    <source>
        <strain evidence="1">CHS0354</strain>
        <tissue evidence="1">Mantle</tissue>
    </source>
</reference>
<dbReference type="AlphaFoldDB" id="A0AAE0SS54"/>